<dbReference type="PANTHER" id="PTHR36978">
    <property type="entry name" value="P-LOOP CONTAINING NUCLEOTIDE TRIPHOSPHATE HYDROLASE"/>
    <property type="match status" value="1"/>
</dbReference>
<dbReference type="EMBL" id="JARKIF010000034">
    <property type="protein sequence ID" value="KAJ7610953.1"/>
    <property type="molecule type" value="Genomic_DNA"/>
</dbReference>
<accession>A0AAD7FCL2</accession>
<evidence type="ECO:0000313" key="1">
    <source>
        <dbReference type="EMBL" id="KAJ7610953.1"/>
    </source>
</evidence>
<proteinExistence type="predicted"/>
<dbReference type="PANTHER" id="PTHR36978:SF4">
    <property type="entry name" value="P-LOOP CONTAINING NUCLEOSIDE TRIPHOSPHATE HYDROLASE PROTEIN"/>
    <property type="match status" value="1"/>
</dbReference>
<reference evidence="1" key="1">
    <citation type="submission" date="2023-03" db="EMBL/GenBank/DDBJ databases">
        <title>Massive genome expansion in bonnet fungi (Mycena s.s.) driven by repeated elements and novel gene families across ecological guilds.</title>
        <authorList>
            <consortium name="Lawrence Berkeley National Laboratory"/>
            <person name="Harder C.B."/>
            <person name="Miyauchi S."/>
            <person name="Viragh M."/>
            <person name="Kuo A."/>
            <person name="Thoen E."/>
            <person name="Andreopoulos B."/>
            <person name="Lu D."/>
            <person name="Skrede I."/>
            <person name="Drula E."/>
            <person name="Henrissat B."/>
            <person name="Morin E."/>
            <person name="Kohler A."/>
            <person name="Barry K."/>
            <person name="LaButti K."/>
            <person name="Morin E."/>
            <person name="Salamov A."/>
            <person name="Lipzen A."/>
            <person name="Mereny Z."/>
            <person name="Hegedus B."/>
            <person name="Baldrian P."/>
            <person name="Stursova M."/>
            <person name="Weitz H."/>
            <person name="Taylor A."/>
            <person name="Grigoriev I.V."/>
            <person name="Nagy L.G."/>
            <person name="Martin F."/>
            <person name="Kauserud H."/>
        </authorList>
    </citation>
    <scope>NUCLEOTIDE SEQUENCE</scope>
    <source>
        <strain evidence="1">9284</strain>
    </source>
</reference>
<name>A0AAD7FCL2_9AGAR</name>
<sequence length="397" mass="44089">MSAVEDIRIRHPEMYVEDRGIDRHKCRRVVPMEVLNLGMSRTGTASMKAALQILGYNDCYHFFNIYENVQDCDMWIEAYKAKFQGKGKFGRAEFDKLLGHCMAVTDAPCTSFAPELIEAYPEAKVILVERDIESWYKSWQLVIDSSFDQTFHVAAWFDPTWMARLSALVRIWMNEEFKSSTLHEAEKVSRDKYRAHYAEIRRVTPKERLLEYELGSGWEPLCKFLGKPVPDVPFPRINEASALKEKMGVLGRKVIIRSLRNLAGVLVVGGAIALGVSRYLILGVTKGTTGESPTKSTVFLLSSLVLAYMWELRRPNIGLAVTASAVPGITRSSSTIALSAASRVAAGIVDRSTGELEEDIDDAVREPSPDVADVAVVEPSLGCSEELDGGKVMAVSS</sequence>
<dbReference type="InterPro" id="IPR040632">
    <property type="entry name" value="Sulfotransfer_4"/>
</dbReference>
<dbReference type="SUPFAM" id="SSF52540">
    <property type="entry name" value="P-loop containing nucleoside triphosphate hydrolases"/>
    <property type="match status" value="1"/>
</dbReference>
<dbReference type="Pfam" id="PF17784">
    <property type="entry name" value="Sulfotransfer_4"/>
    <property type="match status" value="1"/>
</dbReference>
<evidence type="ECO:0000313" key="2">
    <source>
        <dbReference type="Proteomes" id="UP001221142"/>
    </source>
</evidence>
<organism evidence="1 2">
    <name type="scientific">Roridomyces roridus</name>
    <dbReference type="NCBI Taxonomy" id="1738132"/>
    <lineage>
        <taxon>Eukaryota</taxon>
        <taxon>Fungi</taxon>
        <taxon>Dikarya</taxon>
        <taxon>Basidiomycota</taxon>
        <taxon>Agaricomycotina</taxon>
        <taxon>Agaricomycetes</taxon>
        <taxon>Agaricomycetidae</taxon>
        <taxon>Agaricales</taxon>
        <taxon>Marasmiineae</taxon>
        <taxon>Mycenaceae</taxon>
        <taxon>Roridomyces</taxon>
    </lineage>
</organism>
<comment type="caution">
    <text evidence="1">The sequence shown here is derived from an EMBL/GenBank/DDBJ whole genome shotgun (WGS) entry which is preliminary data.</text>
</comment>
<dbReference type="Proteomes" id="UP001221142">
    <property type="component" value="Unassembled WGS sequence"/>
</dbReference>
<dbReference type="GO" id="GO:0016787">
    <property type="term" value="F:hydrolase activity"/>
    <property type="evidence" value="ECO:0007669"/>
    <property type="project" value="UniProtKB-KW"/>
</dbReference>
<dbReference type="AlphaFoldDB" id="A0AAD7FCL2"/>
<keyword evidence="1" id="KW-0378">Hydrolase</keyword>
<gene>
    <name evidence="1" type="ORF">FB45DRAFT_1009863</name>
</gene>
<keyword evidence="2" id="KW-1185">Reference proteome</keyword>
<dbReference type="Gene3D" id="3.40.50.300">
    <property type="entry name" value="P-loop containing nucleotide triphosphate hydrolases"/>
    <property type="match status" value="1"/>
</dbReference>
<dbReference type="InterPro" id="IPR027417">
    <property type="entry name" value="P-loop_NTPase"/>
</dbReference>
<protein>
    <submittedName>
        <fullName evidence="1">P-loop containing nucleoside triphosphate hydrolase protein</fullName>
    </submittedName>
</protein>